<evidence type="ECO:0000256" key="13">
    <source>
        <dbReference type="SAM" id="Phobius"/>
    </source>
</evidence>
<dbReference type="Gene3D" id="2.40.30.10">
    <property type="entry name" value="Translation factors"/>
    <property type="match status" value="2"/>
</dbReference>
<dbReference type="PROSITE" id="PS00301">
    <property type="entry name" value="G_TR_1"/>
    <property type="match status" value="1"/>
</dbReference>
<comment type="function">
    <text evidence="9">Proposed to provide activated sulfate for transfer to Nod factor. ATP sulfurylase may be the GTPase, regulating ATP sulfurylase activity.</text>
</comment>
<comment type="pathway">
    <text evidence="11">Sulfur metabolism; hydrogen sulfide biosynthesis; sulfite from sulfate: step 1/3.</text>
</comment>
<comment type="catalytic activity">
    <reaction evidence="10 11">
        <text>sulfate + ATP + H(+) = adenosine 5'-phosphosulfate + diphosphate</text>
        <dbReference type="Rhea" id="RHEA:18133"/>
        <dbReference type="ChEBI" id="CHEBI:15378"/>
        <dbReference type="ChEBI" id="CHEBI:16189"/>
        <dbReference type="ChEBI" id="CHEBI:30616"/>
        <dbReference type="ChEBI" id="CHEBI:33019"/>
        <dbReference type="ChEBI" id="CHEBI:58243"/>
        <dbReference type="EC" id="2.7.7.4"/>
    </reaction>
</comment>
<dbReference type="InterPro" id="IPR011779">
    <property type="entry name" value="SO4_adenylTrfase_lsu"/>
</dbReference>
<feature type="domain" description="Tr-type G" evidence="14">
    <location>
        <begin position="27"/>
        <end position="244"/>
    </location>
</feature>
<keyword evidence="8 11" id="KW-0342">GTP-binding</keyword>
<dbReference type="PROSITE" id="PS51722">
    <property type="entry name" value="G_TR_2"/>
    <property type="match status" value="1"/>
</dbReference>
<dbReference type="InterPro" id="IPR000795">
    <property type="entry name" value="T_Tr_GTP-bd_dom"/>
</dbReference>
<keyword evidence="13" id="KW-0812">Transmembrane</keyword>
<evidence type="ECO:0000256" key="5">
    <source>
        <dbReference type="ARBA" id="ARBA00022695"/>
    </source>
</evidence>
<dbReference type="InterPro" id="IPR009000">
    <property type="entry name" value="Transl_B-barrel_sf"/>
</dbReference>
<feature type="region of interest" description="Disordered" evidence="12">
    <location>
        <begin position="525"/>
        <end position="545"/>
    </location>
</feature>
<dbReference type="PRINTS" id="PR00315">
    <property type="entry name" value="ELONGATNFCT"/>
</dbReference>
<feature type="transmembrane region" description="Helical" evidence="13">
    <location>
        <begin position="485"/>
        <end position="511"/>
    </location>
</feature>
<dbReference type="NCBIfam" id="TIGR02034">
    <property type="entry name" value="CysN"/>
    <property type="match status" value="1"/>
</dbReference>
<dbReference type="InterPro" id="IPR041757">
    <property type="entry name" value="CysN_GTP-bd"/>
</dbReference>
<comment type="similarity">
    <text evidence="11">Belongs to the TRAFAC class translation factor GTPase superfamily. Classic translation factor GTPase family. CysN/NodQ subfamily.</text>
</comment>
<evidence type="ECO:0000313" key="16">
    <source>
        <dbReference type="Proteomes" id="UP000613160"/>
    </source>
</evidence>
<feature type="binding site" evidence="11">
    <location>
        <begin position="115"/>
        <end position="119"/>
    </location>
    <ligand>
        <name>GTP</name>
        <dbReference type="ChEBI" id="CHEBI:37565"/>
    </ligand>
</feature>
<evidence type="ECO:0000256" key="2">
    <source>
        <dbReference type="ARBA" id="ARBA00002357"/>
    </source>
</evidence>
<dbReference type="EMBL" id="BMJJ01000017">
    <property type="protein sequence ID" value="GGD40964.1"/>
    <property type="molecule type" value="Genomic_DNA"/>
</dbReference>
<dbReference type="InterPro" id="IPR054696">
    <property type="entry name" value="GTP-eEF1A_C"/>
</dbReference>
<dbReference type="InterPro" id="IPR031157">
    <property type="entry name" value="G_TR_CS"/>
</dbReference>
<reference evidence="15" key="2">
    <citation type="submission" date="2020-09" db="EMBL/GenBank/DDBJ databases">
        <authorList>
            <person name="Sun Q."/>
            <person name="Zhou Y."/>
        </authorList>
    </citation>
    <scope>NUCLEOTIDE SEQUENCE</scope>
    <source>
        <strain evidence="15">CGMCC 1.15493</strain>
    </source>
</reference>
<accession>A0A917DIC6</accession>
<dbReference type="Gene3D" id="3.40.50.300">
    <property type="entry name" value="P-loop containing nucleotide triphosphate hydrolases"/>
    <property type="match status" value="1"/>
</dbReference>
<dbReference type="CDD" id="cd03695">
    <property type="entry name" value="CysN_NodQ_II"/>
    <property type="match status" value="1"/>
</dbReference>
<organism evidence="15 16">
    <name type="scientific">Aureimonas glaciei</name>
    <dbReference type="NCBI Taxonomy" id="1776957"/>
    <lineage>
        <taxon>Bacteria</taxon>
        <taxon>Pseudomonadati</taxon>
        <taxon>Pseudomonadota</taxon>
        <taxon>Alphaproteobacteria</taxon>
        <taxon>Hyphomicrobiales</taxon>
        <taxon>Aurantimonadaceae</taxon>
        <taxon>Aureimonas</taxon>
    </lineage>
</organism>
<comment type="subunit">
    <text evidence="3">Sulfate-activating enzymes, NodP and NodQ, may be physically associated.</text>
</comment>
<dbReference type="PANTHER" id="PTHR23115">
    <property type="entry name" value="TRANSLATION FACTOR"/>
    <property type="match status" value="1"/>
</dbReference>
<dbReference type="SUPFAM" id="SSF50447">
    <property type="entry name" value="Translation proteins"/>
    <property type="match status" value="1"/>
</dbReference>
<dbReference type="Pfam" id="PF22594">
    <property type="entry name" value="GTP-eEF1A_C"/>
    <property type="match status" value="1"/>
</dbReference>
<dbReference type="SUPFAM" id="SSF52540">
    <property type="entry name" value="P-loop containing nucleoside triphosphate hydrolases"/>
    <property type="match status" value="1"/>
</dbReference>
<keyword evidence="4 11" id="KW-0808">Transferase</keyword>
<dbReference type="InterPro" id="IPR044139">
    <property type="entry name" value="CysN_NoDQ_III"/>
</dbReference>
<proteinExistence type="inferred from homology"/>
<dbReference type="InterPro" id="IPR044138">
    <property type="entry name" value="CysN_II"/>
</dbReference>
<reference evidence="15" key="1">
    <citation type="journal article" date="2014" name="Int. J. Syst. Evol. Microbiol.">
        <title>Complete genome sequence of Corynebacterium casei LMG S-19264T (=DSM 44701T), isolated from a smear-ripened cheese.</title>
        <authorList>
            <consortium name="US DOE Joint Genome Institute (JGI-PGF)"/>
            <person name="Walter F."/>
            <person name="Albersmeier A."/>
            <person name="Kalinowski J."/>
            <person name="Ruckert C."/>
        </authorList>
    </citation>
    <scope>NUCLEOTIDE SEQUENCE</scope>
    <source>
        <strain evidence="15">CGMCC 1.15493</strain>
    </source>
</reference>
<dbReference type="EC" id="2.7.7.4" evidence="11"/>
<dbReference type="FunFam" id="3.40.50.300:FF:000119">
    <property type="entry name" value="Sulfate adenylyltransferase subunit 1"/>
    <property type="match status" value="1"/>
</dbReference>
<dbReference type="GO" id="GO:0003924">
    <property type="term" value="F:GTPase activity"/>
    <property type="evidence" value="ECO:0007669"/>
    <property type="project" value="InterPro"/>
</dbReference>
<dbReference type="AlphaFoldDB" id="A0A917DIC6"/>
<keyword evidence="7 11" id="KW-0067">ATP-binding</keyword>
<feature type="binding site" evidence="11">
    <location>
        <begin position="170"/>
        <end position="173"/>
    </location>
    <ligand>
        <name>GTP</name>
        <dbReference type="ChEBI" id="CHEBI:37565"/>
    </ligand>
</feature>
<evidence type="ECO:0000256" key="9">
    <source>
        <dbReference type="ARBA" id="ARBA00024872"/>
    </source>
</evidence>
<comment type="function">
    <text evidence="2">APS kinase catalyzes the synthesis of activated sulfate.</text>
</comment>
<dbReference type="HAMAP" id="MF_00062">
    <property type="entry name" value="Sulf_adenylyltr_sub1"/>
    <property type="match status" value="1"/>
</dbReference>
<evidence type="ECO:0000256" key="3">
    <source>
        <dbReference type="ARBA" id="ARBA00011760"/>
    </source>
</evidence>
<dbReference type="Pfam" id="PF00009">
    <property type="entry name" value="GTP_EFTU"/>
    <property type="match status" value="1"/>
</dbReference>
<evidence type="ECO:0000256" key="6">
    <source>
        <dbReference type="ARBA" id="ARBA00022741"/>
    </source>
</evidence>
<keyword evidence="13" id="KW-0472">Membrane</keyword>
<dbReference type="NCBIfam" id="NF003478">
    <property type="entry name" value="PRK05124.1"/>
    <property type="match status" value="1"/>
</dbReference>
<comment type="function">
    <text evidence="11">With CysD forms the ATP sulfurylase (ATPS) that catalyzes the adenylation of sulfate producing adenosine 5'-phosphosulfate (APS) and diphosphate, the first enzymatic step in sulfur assimilation pathway. APS synthesis involves the formation of a high-energy phosphoric-sulfuric acid anhydride bond driven by GTP hydrolysis by CysN coupled to ATP hydrolysis by CysD.</text>
</comment>
<dbReference type="InterPro" id="IPR027417">
    <property type="entry name" value="P-loop_NTPase"/>
</dbReference>
<dbReference type="CDD" id="cd04166">
    <property type="entry name" value="CysN_ATPS"/>
    <property type="match status" value="1"/>
</dbReference>
<evidence type="ECO:0000256" key="10">
    <source>
        <dbReference type="ARBA" id="ARBA00049370"/>
    </source>
</evidence>
<dbReference type="GO" id="GO:0004020">
    <property type="term" value="F:adenylylsulfate kinase activity"/>
    <property type="evidence" value="ECO:0007669"/>
    <property type="project" value="UniProtKB-EC"/>
</dbReference>
<dbReference type="RefSeq" id="WP_188855124.1">
    <property type="nucleotide sequence ID" value="NZ_BMJJ01000017.1"/>
</dbReference>
<dbReference type="GO" id="GO:0000103">
    <property type="term" value="P:sulfate assimilation"/>
    <property type="evidence" value="ECO:0007669"/>
    <property type="project" value="UniProtKB-UniRule"/>
</dbReference>
<protein>
    <recommendedName>
        <fullName evidence="11">Sulfate adenylyltransferase subunit 1</fullName>
        <ecNumber evidence="11">2.7.7.4</ecNumber>
    </recommendedName>
    <alternativeName>
        <fullName evidence="11">ATP-sulfurylase large subunit</fullName>
    </alternativeName>
    <alternativeName>
        <fullName evidence="11">Sulfate adenylate transferase</fullName>
        <shortName evidence="11">SAT</shortName>
    </alternativeName>
</protein>
<keyword evidence="13" id="KW-1133">Transmembrane helix</keyword>
<dbReference type="GO" id="GO:0005524">
    <property type="term" value="F:ATP binding"/>
    <property type="evidence" value="ECO:0007669"/>
    <property type="project" value="UniProtKB-KW"/>
</dbReference>
<evidence type="ECO:0000256" key="7">
    <source>
        <dbReference type="ARBA" id="ARBA00022840"/>
    </source>
</evidence>
<evidence type="ECO:0000256" key="4">
    <source>
        <dbReference type="ARBA" id="ARBA00022679"/>
    </source>
</evidence>
<comment type="subunit">
    <text evidence="11">Heterodimer composed of CysD, the smaller subunit, and CysN.</text>
</comment>
<comment type="catalytic activity">
    <reaction evidence="1">
        <text>adenosine 5'-phosphosulfate + ATP = 3'-phosphoadenylyl sulfate + ADP + H(+)</text>
        <dbReference type="Rhea" id="RHEA:24152"/>
        <dbReference type="ChEBI" id="CHEBI:15378"/>
        <dbReference type="ChEBI" id="CHEBI:30616"/>
        <dbReference type="ChEBI" id="CHEBI:58243"/>
        <dbReference type="ChEBI" id="CHEBI:58339"/>
        <dbReference type="ChEBI" id="CHEBI:456216"/>
        <dbReference type="EC" id="2.7.1.25"/>
    </reaction>
</comment>
<evidence type="ECO:0000256" key="8">
    <source>
        <dbReference type="ARBA" id="ARBA00023134"/>
    </source>
</evidence>
<name>A0A917DIC6_9HYPH</name>
<feature type="binding site" evidence="11">
    <location>
        <begin position="36"/>
        <end position="43"/>
    </location>
    <ligand>
        <name>GTP</name>
        <dbReference type="ChEBI" id="CHEBI:37565"/>
    </ligand>
</feature>
<dbReference type="Proteomes" id="UP000613160">
    <property type="component" value="Unassembled WGS sequence"/>
</dbReference>
<evidence type="ECO:0000259" key="14">
    <source>
        <dbReference type="PROSITE" id="PS51722"/>
    </source>
</evidence>
<dbReference type="InterPro" id="IPR050100">
    <property type="entry name" value="TRAFAC_GTPase_members"/>
</dbReference>
<gene>
    <name evidence="11" type="primary">cysN</name>
    <name evidence="15" type="ORF">GCM10011335_49640</name>
</gene>
<evidence type="ECO:0000313" key="15">
    <source>
        <dbReference type="EMBL" id="GGD40964.1"/>
    </source>
</evidence>
<dbReference type="GO" id="GO:0005525">
    <property type="term" value="F:GTP binding"/>
    <property type="evidence" value="ECO:0007669"/>
    <property type="project" value="UniProtKB-UniRule"/>
</dbReference>
<dbReference type="GO" id="GO:0070814">
    <property type="term" value="P:hydrogen sulfide biosynthetic process"/>
    <property type="evidence" value="ECO:0007669"/>
    <property type="project" value="UniProtKB-UniRule"/>
</dbReference>
<sequence>MDSLARIADAEFAGPAPDLAAIPAPAESLLRFITCGSVDDGKSTLIGRLLYDANAVFDDQLEALKRDSKKFGTTGDDLDFALLVDGLSAEREQGITIDVAYRYFSTPKRAFIIADTPGHEQYTRNMATGASSAELAVILVDARKGILPQTRRHSFITSMLGVKSVIIAINKMDLVGFDQAVFDRIVAEYKAILPALAFTDVSYIPLSAKNGDNITSRSVHTPWYTGETLLERLENATPETFEADGAAFRMPVQWVNRPNLDFRGYCGTVAGGRIAKGDPVTALPNGGTSRVKAVYGPAGEVTSAGAGEAITVTLEDEVDLSRGDVLVISGDRIAAHKLVKAEILWMVDRPLISGGRFVARIGTAQTPATVRSLDKAIDIHSYAPRDANALLMNEIGRVTLAFDRPPVTLPYTDNRDLGAFILIDQLTNETVALGLVREVGTDAPRIETAAPVAEPTAMERAKRAWFGADVAAHPERAAGILRFRALASVLIALLALALGLGWFAAIVLGLADFALRPLLRQAVDGTERHPGAPSDPTTVRDGAGI</sequence>
<dbReference type="InterPro" id="IPR009001">
    <property type="entry name" value="Transl_elong_EF1A/Init_IF2_C"/>
</dbReference>
<evidence type="ECO:0000256" key="11">
    <source>
        <dbReference type="HAMAP-Rule" id="MF_00062"/>
    </source>
</evidence>
<keyword evidence="5 11" id="KW-0548">Nucleotidyltransferase</keyword>
<keyword evidence="6 11" id="KW-0547">Nucleotide-binding</keyword>
<dbReference type="CDD" id="cd04095">
    <property type="entry name" value="CysN_NoDQ_III"/>
    <property type="match status" value="1"/>
</dbReference>
<keyword evidence="16" id="KW-1185">Reference proteome</keyword>
<dbReference type="SUPFAM" id="SSF50465">
    <property type="entry name" value="EF-Tu/eEF-1alpha/eIF2-gamma C-terminal domain"/>
    <property type="match status" value="1"/>
</dbReference>
<evidence type="ECO:0000256" key="12">
    <source>
        <dbReference type="SAM" id="MobiDB-lite"/>
    </source>
</evidence>
<evidence type="ECO:0000256" key="1">
    <source>
        <dbReference type="ARBA" id="ARBA00001823"/>
    </source>
</evidence>
<dbReference type="GO" id="GO:0004781">
    <property type="term" value="F:sulfate adenylyltransferase (ATP) activity"/>
    <property type="evidence" value="ECO:0007669"/>
    <property type="project" value="UniProtKB-UniRule"/>
</dbReference>
<comment type="caution">
    <text evidence="15">The sequence shown here is derived from an EMBL/GenBank/DDBJ whole genome shotgun (WGS) entry which is preliminary data.</text>
</comment>